<evidence type="ECO:0000313" key="3">
    <source>
        <dbReference type="EMBL" id="KAG7393662.1"/>
    </source>
</evidence>
<reference evidence="3" key="1">
    <citation type="submission" date="2021-02" db="EMBL/GenBank/DDBJ databases">
        <authorList>
            <person name="Palmer J.M."/>
        </authorList>
    </citation>
    <scope>NUCLEOTIDE SEQUENCE</scope>
    <source>
        <strain evidence="3">SCRP734</strain>
    </source>
</reference>
<dbReference type="OrthoDB" id="160817at2759"/>
<keyword evidence="2" id="KW-1133">Transmembrane helix</keyword>
<evidence type="ECO:0000256" key="2">
    <source>
        <dbReference type="SAM" id="Phobius"/>
    </source>
</evidence>
<organism evidence="3 4">
    <name type="scientific">Phytophthora pseudosyringae</name>
    <dbReference type="NCBI Taxonomy" id="221518"/>
    <lineage>
        <taxon>Eukaryota</taxon>
        <taxon>Sar</taxon>
        <taxon>Stramenopiles</taxon>
        <taxon>Oomycota</taxon>
        <taxon>Peronosporomycetes</taxon>
        <taxon>Peronosporales</taxon>
        <taxon>Peronosporaceae</taxon>
        <taxon>Phytophthora</taxon>
    </lineage>
</organism>
<name>A0A8T1WHQ7_9STRA</name>
<gene>
    <name evidence="3" type="ORF">PHYPSEUDO_004425</name>
</gene>
<sequence length="383" mass="41155">MRPCTPSGIPCGFLPTRFISAFALRLSKRSATQASTVRPRTMNPASRLSLLLLALAAAAHHVASVPTVREGYMRHSVNIASVVSFTGGLEQANSSSSFGEDFEERLDFVMIGNDSISSTWLDAVAGYAVAADSKILYQTARWSLLEDGAQEDEAQEGKLSSFWARFQAVNSSASSLSVCAMVAEWNSSWKESIAALSAVDVVDRLSDKCGENDTIAVAFTSAVSETAEGYLEGVIAVNDAVAPFNMQEVESSLVPEAADRLFVRLSDGVCPRDQSAQEPSSLSNTEAPLISLFRGEVCASSFGSKNPQASSEVSDHKGSGWRHDLRFIVPVGVCVFLLGCAGLVYLLRKKKKDLAKTETTETPKEEEKQDPSSLPYVLSVHPV</sequence>
<proteinExistence type="predicted"/>
<keyword evidence="4" id="KW-1185">Reference proteome</keyword>
<protein>
    <recommendedName>
        <fullName evidence="5">Transmembrane protein</fullName>
    </recommendedName>
</protein>
<keyword evidence="2" id="KW-0812">Transmembrane</keyword>
<feature type="transmembrane region" description="Helical" evidence="2">
    <location>
        <begin position="327"/>
        <end position="347"/>
    </location>
</feature>
<comment type="caution">
    <text evidence="3">The sequence shown here is derived from an EMBL/GenBank/DDBJ whole genome shotgun (WGS) entry which is preliminary data.</text>
</comment>
<dbReference type="AlphaFoldDB" id="A0A8T1WHQ7"/>
<dbReference type="EMBL" id="JAGDFM010000002">
    <property type="protein sequence ID" value="KAG7393662.1"/>
    <property type="molecule type" value="Genomic_DNA"/>
</dbReference>
<evidence type="ECO:0000256" key="1">
    <source>
        <dbReference type="SAM" id="MobiDB-lite"/>
    </source>
</evidence>
<keyword evidence="2" id="KW-0472">Membrane</keyword>
<accession>A0A8T1WHQ7</accession>
<dbReference type="Proteomes" id="UP000694044">
    <property type="component" value="Unassembled WGS sequence"/>
</dbReference>
<evidence type="ECO:0008006" key="5">
    <source>
        <dbReference type="Google" id="ProtNLM"/>
    </source>
</evidence>
<feature type="compositionally biased region" description="Basic and acidic residues" evidence="1">
    <location>
        <begin position="354"/>
        <end position="370"/>
    </location>
</feature>
<feature type="region of interest" description="Disordered" evidence="1">
    <location>
        <begin position="354"/>
        <end position="383"/>
    </location>
</feature>
<evidence type="ECO:0000313" key="4">
    <source>
        <dbReference type="Proteomes" id="UP000694044"/>
    </source>
</evidence>